<dbReference type="EMBL" id="JACXAE010000086">
    <property type="protein sequence ID" value="MBD2776082.1"/>
    <property type="molecule type" value="Genomic_DNA"/>
</dbReference>
<dbReference type="Gene3D" id="1.10.260.40">
    <property type="entry name" value="lambda repressor-like DNA-binding domains"/>
    <property type="match status" value="1"/>
</dbReference>
<evidence type="ECO:0000313" key="1">
    <source>
        <dbReference type="EMBL" id="MBD2776082.1"/>
    </source>
</evidence>
<dbReference type="GO" id="GO:0003677">
    <property type="term" value="F:DNA binding"/>
    <property type="evidence" value="ECO:0007669"/>
    <property type="project" value="InterPro"/>
</dbReference>
<protein>
    <submittedName>
        <fullName evidence="1">Helix-turn-helix domain-containing protein</fullName>
    </submittedName>
</protein>
<comment type="caution">
    <text evidence="1">The sequence shown here is derived from an EMBL/GenBank/DDBJ whole genome shotgun (WGS) entry which is preliminary data.</text>
</comment>
<accession>A0A8J6XMR2</accession>
<dbReference type="InterPro" id="IPR010982">
    <property type="entry name" value="Lambda_DNA-bd_dom_sf"/>
</dbReference>
<dbReference type="SUPFAM" id="SSF47413">
    <property type="entry name" value="lambda repressor-like DNA-binding domains"/>
    <property type="match status" value="1"/>
</dbReference>
<keyword evidence="2" id="KW-1185">Reference proteome</keyword>
<reference evidence="1" key="1">
    <citation type="submission" date="2020-09" db="EMBL/GenBank/DDBJ databases">
        <title>Iningainema tapete sp. nov. (Scytonemataceae, Cyanobacteria) from greenhouses in central Florida (USA) produces two types of nodularin with biosynthetic potential for microcystin-LR and anabaenopeptins.</title>
        <authorList>
            <person name="Berthold D.E."/>
            <person name="Lefler F.W."/>
            <person name="Huang I.-S."/>
            <person name="Abdulla H."/>
            <person name="Zimba P.V."/>
            <person name="Laughinghouse H.D. IV."/>
        </authorList>
    </citation>
    <scope>NUCLEOTIDE SEQUENCE</scope>
    <source>
        <strain evidence="1">BLCCT55</strain>
    </source>
</reference>
<dbReference type="AlphaFoldDB" id="A0A8J6XMR2"/>
<organism evidence="1 2">
    <name type="scientific">Iningainema tapete BLCC-T55</name>
    <dbReference type="NCBI Taxonomy" id="2748662"/>
    <lineage>
        <taxon>Bacteria</taxon>
        <taxon>Bacillati</taxon>
        <taxon>Cyanobacteriota</taxon>
        <taxon>Cyanophyceae</taxon>
        <taxon>Nostocales</taxon>
        <taxon>Scytonemataceae</taxon>
        <taxon>Iningainema tapete</taxon>
    </lineage>
</organism>
<evidence type="ECO:0000313" key="2">
    <source>
        <dbReference type="Proteomes" id="UP000629098"/>
    </source>
</evidence>
<dbReference type="Proteomes" id="UP000629098">
    <property type="component" value="Unassembled WGS sequence"/>
</dbReference>
<sequence length="78" mass="8987">MKVRRIERKEIETPLLPKQIAQAQKNSGKAISEICEAVGFSRTYWYQIVNGREEAIAEETLRKIEEVLDVDFGVSFDD</sequence>
<name>A0A8J6XMR2_9CYAN</name>
<proteinExistence type="predicted"/>
<gene>
    <name evidence="1" type="ORF">ICL16_29490</name>
</gene>